<dbReference type="Pfam" id="PF13473">
    <property type="entry name" value="Cupredoxin_1"/>
    <property type="match status" value="1"/>
</dbReference>
<dbReference type="InterPro" id="IPR028096">
    <property type="entry name" value="EfeO_Cupredoxin"/>
</dbReference>
<gene>
    <name evidence="2" type="ORF">JG30_00920</name>
</gene>
<name>A0A0F4LXZ2_9LACO</name>
<proteinExistence type="predicted"/>
<dbReference type="STRING" id="1218492.JG30_00920"/>
<dbReference type="Proteomes" id="UP000033558">
    <property type="component" value="Unassembled WGS sequence"/>
</dbReference>
<organism evidence="2 3">
    <name type="scientific">Bombilactobacillus mellifer</name>
    <dbReference type="NCBI Taxonomy" id="1218492"/>
    <lineage>
        <taxon>Bacteria</taxon>
        <taxon>Bacillati</taxon>
        <taxon>Bacillota</taxon>
        <taxon>Bacilli</taxon>
        <taxon>Lactobacillales</taxon>
        <taxon>Lactobacillaceae</taxon>
        <taxon>Bombilactobacillus</taxon>
    </lineage>
</organism>
<dbReference type="HOGENOM" id="CLU_131523_1_0_9"/>
<dbReference type="AlphaFoldDB" id="A0A0F4LXZ2"/>
<keyword evidence="3" id="KW-1185">Reference proteome</keyword>
<evidence type="ECO:0000259" key="1">
    <source>
        <dbReference type="Pfam" id="PF13473"/>
    </source>
</evidence>
<reference evidence="2 3" key="1">
    <citation type="submission" date="2015-01" db="EMBL/GenBank/DDBJ databases">
        <title>Comparative genomics of the lactic acid bacteria isolated from the honey bee gut.</title>
        <authorList>
            <person name="Ellegaard K.M."/>
            <person name="Tamarit D."/>
            <person name="Javelind E."/>
            <person name="Olofsson T."/>
            <person name="Andersson S.G."/>
            <person name="Vasquez A."/>
        </authorList>
    </citation>
    <scope>NUCLEOTIDE SEQUENCE [LARGE SCALE GENOMIC DNA]</scope>
    <source>
        <strain evidence="2 3">Bin4</strain>
    </source>
</reference>
<dbReference type="EMBL" id="JXJQ01000002">
    <property type="protein sequence ID" value="KJY63184.1"/>
    <property type="molecule type" value="Genomic_DNA"/>
</dbReference>
<accession>A0A0F4LXZ2</accession>
<dbReference type="SUPFAM" id="SSF49503">
    <property type="entry name" value="Cupredoxins"/>
    <property type="match status" value="1"/>
</dbReference>
<dbReference type="PATRIC" id="fig|1218492.5.peg.205"/>
<dbReference type="InterPro" id="IPR008972">
    <property type="entry name" value="Cupredoxin"/>
</dbReference>
<evidence type="ECO:0000313" key="3">
    <source>
        <dbReference type="Proteomes" id="UP000033558"/>
    </source>
</evidence>
<protein>
    <submittedName>
        <fullName evidence="2">Copper-exporting ATPase</fullName>
    </submittedName>
</protein>
<sequence>MMAMQKQTIIVDGQYQPAVVKFQQGQPAQLTFVRTSDRGCLQQVQSQSLGFKLDLALNEPQTVTIATEQAGTYNFACGMDMVHGKVVIEP</sequence>
<comment type="caution">
    <text evidence="2">The sequence shown here is derived from an EMBL/GenBank/DDBJ whole genome shotgun (WGS) entry which is preliminary data.</text>
</comment>
<dbReference type="Gene3D" id="2.60.40.420">
    <property type="entry name" value="Cupredoxins - blue copper proteins"/>
    <property type="match status" value="1"/>
</dbReference>
<evidence type="ECO:0000313" key="2">
    <source>
        <dbReference type="EMBL" id="KJY63184.1"/>
    </source>
</evidence>
<dbReference type="OrthoDB" id="9800141at2"/>
<feature type="domain" description="EfeO-type cupredoxin-like" evidence="1">
    <location>
        <begin position="6"/>
        <end position="88"/>
    </location>
</feature>